<name>A0A7X0F5U7_9HYPH</name>
<dbReference type="Proteomes" id="UP000536262">
    <property type="component" value="Unassembled WGS sequence"/>
</dbReference>
<sequence>MTIAQMNWGRLTFSPEDPRLKDFMDSLDEVYRLAERHPGFLWRIPDEVIAQEIQASGFDNRMSATVSLWTSLDALHDYTYNSLHGVYLKRTSEWFEKVDGPQLVVWDVEDGNIRPSFREAWERLLALRESGPSARGYGWRT</sequence>
<dbReference type="InterPro" id="IPR021708">
    <property type="entry name" value="DUF3291"/>
</dbReference>
<evidence type="ECO:0000313" key="2">
    <source>
        <dbReference type="EMBL" id="MBB6353691.1"/>
    </source>
</evidence>
<dbReference type="EMBL" id="JACHOU010000002">
    <property type="protein sequence ID" value="MBB6353691.1"/>
    <property type="molecule type" value="Genomic_DNA"/>
</dbReference>
<dbReference type="SUPFAM" id="SSF54909">
    <property type="entry name" value="Dimeric alpha+beta barrel"/>
    <property type="match status" value="1"/>
</dbReference>
<proteinExistence type="predicted"/>
<dbReference type="Pfam" id="PF11695">
    <property type="entry name" value="DUF3291"/>
    <property type="match status" value="1"/>
</dbReference>
<dbReference type="InterPro" id="IPR011008">
    <property type="entry name" value="Dimeric_a/b-barrel"/>
</dbReference>
<evidence type="ECO:0000313" key="3">
    <source>
        <dbReference type="Proteomes" id="UP000536262"/>
    </source>
</evidence>
<feature type="domain" description="DUF3291" evidence="1">
    <location>
        <begin position="3"/>
        <end position="140"/>
    </location>
</feature>
<organism evidence="2 3">
    <name type="scientific">Aminobacter aganoensis</name>
    <dbReference type="NCBI Taxonomy" id="83264"/>
    <lineage>
        <taxon>Bacteria</taxon>
        <taxon>Pseudomonadati</taxon>
        <taxon>Pseudomonadota</taxon>
        <taxon>Alphaproteobacteria</taxon>
        <taxon>Hyphomicrobiales</taxon>
        <taxon>Phyllobacteriaceae</taxon>
        <taxon>Aminobacter</taxon>
    </lineage>
</organism>
<comment type="caution">
    <text evidence="2">The sequence shown here is derived from an EMBL/GenBank/DDBJ whole genome shotgun (WGS) entry which is preliminary data.</text>
</comment>
<dbReference type="AlphaFoldDB" id="A0A7X0F5U7"/>
<gene>
    <name evidence="2" type="ORF">GGR00_001459</name>
</gene>
<reference evidence="2 3" key="1">
    <citation type="submission" date="2020-08" db="EMBL/GenBank/DDBJ databases">
        <title>Genomic Encyclopedia of Type Strains, Phase IV (KMG-IV): sequencing the most valuable type-strain genomes for metagenomic binning, comparative biology and taxonomic classification.</title>
        <authorList>
            <person name="Goeker M."/>
        </authorList>
    </citation>
    <scope>NUCLEOTIDE SEQUENCE [LARGE SCALE GENOMIC DNA]</scope>
    <source>
        <strain evidence="2 3">DSM 7051</strain>
    </source>
</reference>
<accession>A0A7X0F5U7</accession>
<keyword evidence="3" id="KW-1185">Reference proteome</keyword>
<dbReference type="RefSeq" id="WP_184698812.1">
    <property type="nucleotide sequence ID" value="NZ_BAABEG010000001.1"/>
</dbReference>
<evidence type="ECO:0000259" key="1">
    <source>
        <dbReference type="Pfam" id="PF11695"/>
    </source>
</evidence>
<protein>
    <recommendedName>
        <fullName evidence="1">DUF3291 domain-containing protein</fullName>
    </recommendedName>
</protein>